<dbReference type="SUPFAM" id="SSF52540">
    <property type="entry name" value="P-loop containing nucleoside triphosphate hydrolases"/>
    <property type="match status" value="1"/>
</dbReference>
<dbReference type="OrthoDB" id="7904151at2"/>
<proteinExistence type="predicted"/>
<protein>
    <recommendedName>
        <fullName evidence="3">Sulfotransferase family protein</fullName>
    </recommendedName>
</protein>
<dbReference type="Gene3D" id="3.40.50.300">
    <property type="entry name" value="P-loop containing nucleotide triphosphate hydrolases"/>
    <property type="match status" value="1"/>
</dbReference>
<evidence type="ECO:0008006" key="3">
    <source>
        <dbReference type="Google" id="ProtNLM"/>
    </source>
</evidence>
<dbReference type="EMBL" id="WMIG01000011">
    <property type="protein sequence ID" value="MTH60976.1"/>
    <property type="molecule type" value="Genomic_DNA"/>
</dbReference>
<organism evidence="1 2">
    <name type="scientific">Paracoccus litorisediminis</name>
    <dbReference type="NCBI Taxonomy" id="2006130"/>
    <lineage>
        <taxon>Bacteria</taxon>
        <taxon>Pseudomonadati</taxon>
        <taxon>Pseudomonadota</taxon>
        <taxon>Alphaproteobacteria</taxon>
        <taxon>Rhodobacterales</taxon>
        <taxon>Paracoccaceae</taxon>
        <taxon>Paracoccus</taxon>
    </lineage>
</organism>
<evidence type="ECO:0000313" key="2">
    <source>
        <dbReference type="Proteomes" id="UP000449846"/>
    </source>
</evidence>
<accession>A0A844HM84</accession>
<dbReference type="Proteomes" id="UP000449846">
    <property type="component" value="Unassembled WGS sequence"/>
</dbReference>
<keyword evidence="2" id="KW-1185">Reference proteome</keyword>
<dbReference type="InterPro" id="IPR027417">
    <property type="entry name" value="P-loop_NTPase"/>
</dbReference>
<dbReference type="RefSeq" id="WP_155040912.1">
    <property type="nucleotide sequence ID" value="NZ_JBHGCD010000012.1"/>
</dbReference>
<sequence length="247" mass="28168">MTDLIAWRRPFDAPIKRFQVLGERSSGTNFVDVLFKRNTTLQPTKDYGWKHAVPQFTSVLRDDLIIVCFRGPESWLRSMYAKPWHVPDSLVNVTFSEFLRAPWVTVMDMPGAMSAVGARKSLDLPVQGDRHPITGMHLENPVQLRNLKNAAFLGVLERGCNVALIRHEDVTKYPRETISKVCELFDIPVNAADDFVIPTRQLGEMTQRNVEGLRRDKVATYSDDDRAFVFSQLDHDLETKLGYGFSI</sequence>
<gene>
    <name evidence="1" type="ORF">GL300_17325</name>
</gene>
<name>A0A844HM84_9RHOB</name>
<evidence type="ECO:0000313" key="1">
    <source>
        <dbReference type="EMBL" id="MTH60976.1"/>
    </source>
</evidence>
<dbReference type="AlphaFoldDB" id="A0A844HM84"/>
<comment type="caution">
    <text evidence="1">The sequence shown here is derived from an EMBL/GenBank/DDBJ whole genome shotgun (WGS) entry which is preliminary data.</text>
</comment>
<reference evidence="1 2" key="1">
    <citation type="submission" date="2019-11" db="EMBL/GenBank/DDBJ databases">
        <authorList>
            <person name="Dong K."/>
        </authorList>
    </citation>
    <scope>NUCLEOTIDE SEQUENCE [LARGE SCALE GENOMIC DNA]</scope>
    <source>
        <strain evidence="1 2">NBRC 112902</strain>
    </source>
</reference>